<reference evidence="1 2" key="1">
    <citation type="journal article" date="2014" name="Environ. Microbiol.">
        <title>Insights into organohalide respiration and the versatile catabolism of Sulfurospirillum multivorans gained from comparative genomics and physiological studies.</title>
        <authorList>
            <person name="Goris T."/>
            <person name="Schubert T."/>
            <person name="Gadkari J."/>
            <person name="Wubet T."/>
            <person name="Tarkka M."/>
            <person name="Buscot F."/>
            <person name="Adrian L."/>
            <person name="Diekert G."/>
        </authorList>
    </citation>
    <scope>NUCLEOTIDE SEQUENCE [LARGE SCALE GENOMIC DNA]</scope>
    <source>
        <strain evidence="2">DM 12446 / JCM 15788 / NBRC 109480</strain>
    </source>
</reference>
<gene>
    <name evidence="1" type="ORF">SMUL_1774</name>
</gene>
<accession>A0AA86AM60</accession>
<evidence type="ECO:0000313" key="2">
    <source>
        <dbReference type="Proteomes" id="UP000019322"/>
    </source>
</evidence>
<organism evidence="1 2">
    <name type="scientific">Sulfurospirillum multivorans (strain DM 12446 / JCM 15788 / NBRC 109480)</name>
    <dbReference type="NCBI Taxonomy" id="1150621"/>
    <lineage>
        <taxon>Bacteria</taxon>
        <taxon>Pseudomonadati</taxon>
        <taxon>Campylobacterota</taxon>
        <taxon>Epsilonproteobacteria</taxon>
        <taxon>Campylobacterales</taxon>
        <taxon>Sulfurospirillaceae</taxon>
        <taxon>Sulfurospirillum</taxon>
    </lineage>
</organism>
<dbReference type="KEGG" id="smul:SMUL_1774"/>
<proteinExistence type="predicted"/>
<dbReference type="Proteomes" id="UP000019322">
    <property type="component" value="Chromosome"/>
</dbReference>
<sequence length="102" mass="11876">MQINRLNFTEQQLERIKFLTKEEQEKLSKICSALAIDGLYIFSESKEEYPLSDCLCDIADKLRVEASVTREEYCYLCGVMGAMDLDKIINFVIKKLNKKIKE</sequence>
<dbReference type="RefSeq" id="WP_025344900.1">
    <property type="nucleotide sequence ID" value="NZ_CP007201.1"/>
</dbReference>
<evidence type="ECO:0000313" key="1">
    <source>
        <dbReference type="EMBL" id="AHJ13029.1"/>
    </source>
</evidence>
<protein>
    <submittedName>
        <fullName evidence="1">Uncharacterized protein</fullName>
    </submittedName>
</protein>
<dbReference type="AlphaFoldDB" id="A0AA86AM60"/>
<name>A0AA86AM60_SULMK</name>
<dbReference type="EMBL" id="CP007201">
    <property type="protein sequence ID" value="AHJ13029.1"/>
    <property type="molecule type" value="Genomic_DNA"/>
</dbReference>